<dbReference type="EMBL" id="MN740384">
    <property type="protein sequence ID" value="QHU03633.1"/>
    <property type="molecule type" value="Genomic_DNA"/>
</dbReference>
<protein>
    <submittedName>
        <fullName evidence="2">Uncharacterized protein</fullName>
    </submittedName>
</protein>
<evidence type="ECO:0000313" key="2">
    <source>
        <dbReference type="EMBL" id="QHU03633.1"/>
    </source>
</evidence>
<dbReference type="AlphaFoldDB" id="A0A6C0JE15"/>
<dbReference type="SUPFAM" id="SSF103511">
    <property type="entry name" value="Chlorophyll a-b binding protein"/>
    <property type="match status" value="2"/>
</dbReference>
<proteinExistence type="predicted"/>
<name>A0A6C0JE15_9ZZZZ</name>
<accession>A0A6C0JE15</accession>
<reference evidence="2" key="1">
    <citation type="journal article" date="2020" name="Nature">
        <title>Giant virus diversity and host interactions through global metagenomics.</title>
        <authorList>
            <person name="Schulz F."/>
            <person name="Roux S."/>
            <person name="Paez-Espino D."/>
            <person name="Jungbluth S."/>
            <person name="Walsh D.A."/>
            <person name="Denef V.J."/>
            <person name="McMahon K.D."/>
            <person name="Konstantinidis K.T."/>
            <person name="Eloe-Fadrosh E.A."/>
            <person name="Kyrpides N.C."/>
            <person name="Woyke T."/>
        </authorList>
    </citation>
    <scope>NUCLEOTIDE SEQUENCE</scope>
    <source>
        <strain evidence="2">GVMAG-M-3300027206-1</strain>
    </source>
</reference>
<feature type="region of interest" description="Disordered" evidence="1">
    <location>
        <begin position="1"/>
        <end position="35"/>
    </location>
</feature>
<feature type="compositionally biased region" description="Low complexity" evidence="1">
    <location>
        <begin position="10"/>
        <end position="31"/>
    </location>
</feature>
<sequence>MSSIICARITPKPSTASSTKKVKSVSQSPTKIPTPGALDTGVMKTARFAEAVNGRAAMQGVLWGSLDWMMSGENIIQQLEDPMYAAAATGVVTTLAAASLITAKDFGKEEFWSFTPEAELKNGRLAMLGFTTLLGLSAM</sequence>
<organism evidence="2">
    <name type="scientific">viral metagenome</name>
    <dbReference type="NCBI Taxonomy" id="1070528"/>
    <lineage>
        <taxon>unclassified sequences</taxon>
        <taxon>metagenomes</taxon>
        <taxon>organismal metagenomes</taxon>
    </lineage>
</organism>
<evidence type="ECO:0000256" key="1">
    <source>
        <dbReference type="SAM" id="MobiDB-lite"/>
    </source>
</evidence>